<feature type="region of interest" description="Disordered" evidence="1">
    <location>
        <begin position="117"/>
        <end position="163"/>
    </location>
</feature>
<proteinExistence type="predicted"/>
<reference evidence="3 4" key="1">
    <citation type="journal article" date="2018" name="BMC Genomics">
        <title>Genomic comparison of Trypanosoma conorhini and Trypanosoma rangeli to Trypanosoma cruzi strains of high and low virulence.</title>
        <authorList>
            <person name="Bradwell K.R."/>
            <person name="Koparde V.N."/>
            <person name="Matveyev A.V."/>
            <person name="Serrano M.G."/>
            <person name="Alves J.M."/>
            <person name="Parikh H."/>
            <person name="Huang B."/>
            <person name="Lee V."/>
            <person name="Espinosa-Alvarez O."/>
            <person name="Ortiz P.A."/>
            <person name="Costa-Martins A.G."/>
            <person name="Teixeira M.M."/>
            <person name="Buck G.A."/>
        </authorList>
    </citation>
    <scope>NUCLEOTIDE SEQUENCE [LARGE SCALE GENOMIC DNA]</scope>
    <source>
        <strain evidence="3 4">AM80</strain>
    </source>
</reference>
<dbReference type="EMBL" id="MKGL01000222">
    <property type="protein sequence ID" value="RNF02701.1"/>
    <property type="molecule type" value="Genomic_DNA"/>
</dbReference>
<evidence type="ECO:0000259" key="2">
    <source>
        <dbReference type="Pfam" id="PF22925"/>
    </source>
</evidence>
<dbReference type="GeneID" id="40330156"/>
<evidence type="ECO:0000256" key="1">
    <source>
        <dbReference type="SAM" id="MobiDB-lite"/>
    </source>
</evidence>
<dbReference type="InterPro" id="IPR055239">
    <property type="entry name" value="TS_C"/>
</dbReference>
<feature type="compositionally biased region" description="Basic and acidic residues" evidence="1">
    <location>
        <begin position="153"/>
        <end position="163"/>
    </location>
</feature>
<evidence type="ECO:0000313" key="4">
    <source>
        <dbReference type="Proteomes" id="UP000283634"/>
    </source>
</evidence>
<dbReference type="RefSeq" id="XP_029237080.1">
    <property type="nucleotide sequence ID" value="XM_029383075.1"/>
</dbReference>
<feature type="compositionally biased region" description="Pro residues" evidence="1">
    <location>
        <begin position="127"/>
        <end position="136"/>
    </location>
</feature>
<dbReference type="VEuPathDB" id="TriTrypDB:TRSC58_06451"/>
<organism evidence="3 4">
    <name type="scientific">Trypanosoma rangeli</name>
    <dbReference type="NCBI Taxonomy" id="5698"/>
    <lineage>
        <taxon>Eukaryota</taxon>
        <taxon>Discoba</taxon>
        <taxon>Euglenozoa</taxon>
        <taxon>Kinetoplastea</taxon>
        <taxon>Metakinetoplastina</taxon>
        <taxon>Trypanosomatida</taxon>
        <taxon>Trypanosomatidae</taxon>
        <taxon>Trypanosoma</taxon>
        <taxon>Herpetosoma</taxon>
    </lineage>
</organism>
<comment type="caution">
    <text evidence="3">The sequence shown here is derived from an EMBL/GenBank/DDBJ whole genome shotgun (WGS) entry which is preliminary data.</text>
</comment>
<feature type="domain" description="Trans-sialidase C-terminal" evidence="2">
    <location>
        <begin position="4"/>
        <end position="105"/>
    </location>
</feature>
<name>A0A3R7N9G9_TRYRA</name>
<dbReference type="OrthoDB" id="10574418at2759"/>
<accession>A0A3R7N9G9</accession>
<dbReference type="AlphaFoldDB" id="A0A3R7N9G9"/>
<feature type="compositionally biased region" description="Basic and acidic residues" evidence="1">
    <location>
        <begin position="117"/>
        <end position="126"/>
    </location>
</feature>
<sequence>MLGEEENAPAVTWEVGTAYQVALTVQKAGCSAYVDGQLVGSLGDQGASPLEAPHSSGVGLARPLLGMSPEMISDIYFGGYGDGTEEDAGSHVTVTNVLLYNRCFNGSEIEALMRREESGTVTEVEKLPPPAAPPTSDPAGSMHGVTGSSAGEVPDHAMLRRQA</sequence>
<dbReference type="InterPro" id="IPR013320">
    <property type="entry name" value="ConA-like_dom_sf"/>
</dbReference>
<protein>
    <submittedName>
        <fullName evidence="3">Trans-sialidase</fullName>
    </submittedName>
</protein>
<keyword evidence="4" id="KW-1185">Reference proteome</keyword>
<dbReference type="Gene3D" id="2.60.120.200">
    <property type="match status" value="1"/>
</dbReference>
<dbReference type="Pfam" id="PF22925">
    <property type="entry name" value="TS_C"/>
    <property type="match status" value="1"/>
</dbReference>
<dbReference type="SUPFAM" id="SSF49899">
    <property type="entry name" value="Concanavalin A-like lectins/glucanases"/>
    <property type="match status" value="1"/>
</dbReference>
<gene>
    <name evidence="3" type="ORF">TraAM80_06223</name>
</gene>
<dbReference type="Proteomes" id="UP000283634">
    <property type="component" value="Unassembled WGS sequence"/>
</dbReference>
<evidence type="ECO:0000313" key="3">
    <source>
        <dbReference type="EMBL" id="RNF02701.1"/>
    </source>
</evidence>